<proteinExistence type="inferred from homology"/>
<dbReference type="InterPro" id="IPR005053">
    <property type="entry name" value="MobA_MobL"/>
</dbReference>
<feature type="region of interest" description="Disordered" evidence="4">
    <location>
        <begin position="515"/>
        <end position="578"/>
    </location>
</feature>
<gene>
    <name evidence="6" type="ORF">GCM10008090_30720</name>
</gene>
<dbReference type="Pfam" id="PF03389">
    <property type="entry name" value="MobA_MobL"/>
    <property type="match status" value="1"/>
</dbReference>
<feature type="compositionally biased region" description="Basic and acidic residues" evidence="4">
    <location>
        <begin position="557"/>
        <end position="570"/>
    </location>
</feature>
<feature type="compositionally biased region" description="Polar residues" evidence="4">
    <location>
        <begin position="454"/>
        <end position="485"/>
    </location>
</feature>
<keyword evidence="7" id="KW-1185">Reference proteome</keyword>
<protein>
    <recommendedName>
        <fullName evidence="5">MobA/MobL protein domain-containing protein</fullName>
    </recommendedName>
</protein>
<reference evidence="6" key="2">
    <citation type="submission" date="2020-09" db="EMBL/GenBank/DDBJ databases">
        <authorList>
            <person name="Sun Q."/>
            <person name="Kim S."/>
        </authorList>
    </citation>
    <scope>NUCLEOTIDE SEQUENCE</scope>
    <source>
        <strain evidence="6">KCTC 12711</strain>
    </source>
</reference>
<accession>A0A918S1A7</accession>
<organism evidence="6 7">
    <name type="scientific">Arenicella chitinivorans</name>
    <dbReference type="NCBI Taxonomy" id="1329800"/>
    <lineage>
        <taxon>Bacteria</taxon>
        <taxon>Pseudomonadati</taxon>
        <taxon>Pseudomonadota</taxon>
        <taxon>Gammaproteobacteria</taxon>
        <taxon>Arenicellales</taxon>
        <taxon>Arenicellaceae</taxon>
        <taxon>Arenicella</taxon>
    </lineage>
</organism>
<comment type="caution">
    <text evidence="6">The sequence shown here is derived from an EMBL/GenBank/DDBJ whole genome shotgun (WGS) entry which is preliminary data.</text>
</comment>
<feature type="compositionally biased region" description="Basic and acidic residues" evidence="4">
    <location>
        <begin position="515"/>
        <end position="524"/>
    </location>
</feature>
<keyword evidence="2" id="KW-0184">Conjugation</keyword>
<evidence type="ECO:0000256" key="4">
    <source>
        <dbReference type="SAM" id="MobiDB-lite"/>
    </source>
</evidence>
<dbReference type="Gene3D" id="3.30.930.30">
    <property type="match status" value="1"/>
</dbReference>
<name>A0A918S1A7_9GAMM</name>
<feature type="compositionally biased region" description="Polar residues" evidence="4">
    <location>
        <begin position="532"/>
        <end position="544"/>
    </location>
</feature>
<evidence type="ECO:0000256" key="1">
    <source>
        <dbReference type="ARBA" id="ARBA00010873"/>
    </source>
</evidence>
<evidence type="ECO:0000256" key="3">
    <source>
        <dbReference type="SAM" id="Coils"/>
    </source>
</evidence>
<dbReference type="Proteomes" id="UP000614811">
    <property type="component" value="Unassembled WGS sequence"/>
</dbReference>
<evidence type="ECO:0000259" key="5">
    <source>
        <dbReference type="Pfam" id="PF03389"/>
    </source>
</evidence>
<feature type="region of interest" description="Disordered" evidence="4">
    <location>
        <begin position="400"/>
        <end position="491"/>
    </location>
</feature>
<feature type="domain" description="MobA/MobL protein" evidence="5">
    <location>
        <begin position="17"/>
        <end position="225"/>
    </location>
</feature>
<dbReference type="AlphaFoldDB" id="A0A918S1A7"/>
<feature type="coiled-coil region" evidence="3">
    <location>
        <begin position="224"/>
        <end position="286"/>
    </location>
</feature>
<evidence type="ECO:0000313" key="6">
    <source>
        <dbReference type="EMBL" id="GHA18914.1"/>
    </source>
</evidence>
<dbReference type="EMBL" id="BMXA01000007">
    <property type="protein sequence ID" value="GHA18914.1"/>
    <property type="molecule type" value="Genomic_DNA"/>
</dbReference>
<sequence>MAIYSCRVQTISRSKGRSATAAAAYRSGTSIEDIRTGEIHNYTNRNGVETTGIVLPENSPRELNQRENLWNAAEQSETRKNSTVAREVLVAVPHELDKESRQDLIEVYAQHLSDRYQTGVDYAIHEPDAQGDNRNYHAHILMTTRRIDEQGFGAKTRELDEIRGDNPRGKLEVNNIRQAWEEHANRALERSGQEERIDSRSLKDQGIDREPTVHIGPSGNALDRRNEFSERAELNKQIRDLNKERVQALRELKQLHKEQRELSSELSELYAERKEVGRDLKKTERLKAAVDQVNENRGEVFQELQDKHSKYQRWHDREIHKAISEYHSFSASEPTKKGWFERQARFEQRQQDFEVEKAQKFESMHKTISEHRAPTMDDAISKASSKAAYEHKIKKTEIEANTQTDIGGQVEKKTSHYEDIQKQISERSEARSEVQDRIKSNRELLAEVEKKSAAAQQQLESNTNSFTGGSVNQDTEIQPDNTQAQIDAGSKQEAEYYKGAFERREAEAELALKDHKEHFERLEQPELDNIDPIQNTPSSQNVEVNSERQQIDSMLNKAEEKLAEAEQAQEKEEDDLGY</sequence>
<evidence type="ECO:0000256" key="2">
    <source>
        <dbReference type="ARBA" id="ARBA00022971"/>
    </source>
</evidence>
<reference evidence="6" key="1">
    <citation type="journal article" date="2014" name="Int. J. Syst. Evol. Microbiol.">
        <title>Complete genome sequence of Corynebacterium casei LMG S-19264T (=DSM 44701T), isolated from a smear-ripened cheese.</title>
        <authorList>
            <consortium name="US DOE Joint Genome Institute (JGI-PGF)"/>
            <person name="Walter F."/>
            <person name="Albersmeier A."/>
            <person name="Kalinowski J."/>
            <person name="Ruckert C."/>
        </authorList>
    </citation>
    <scope>NUCLEOTIDE SEQUENCE</scope>
    <source>
        <strain evidence="6">KCTC 12711</strain>
    </source>
</reference>
<dbReference type="RefSeq" id="WP_189402597.1">
    <property type="nucleotide sequence ID" value="NZ_BMXA01000007.1"/>
</dbReference>
<keyword evidence="3" id="KW-0175">Coiled coil</keyword>
<dbReference type="NCBIfam" id="NF041496">
    <property type="entry name" value="MobQ"/>
    <property type="match status" value="1"/>
</dbReference>
<feature type="compositionally biased region" description="Basic and acidic residues" evidence="4">
    <location>
        <begin position="410"/>
        <end position="452"/>
    </location>
</feature>
<evidence type="ECO:0000313" key="7">
    <source>
        <dbReference type="Proteomes" id="UP000614811"/>
    </source>
</evidence>
<comment type="similarity">
    <text evidence="1">Belongs to the MobA/MobL family.</text>
</comment>